<comment type="caution">
    <text evidence="2">The sequence shown here is derived from an EMBL/GenBank/DDBJ whole genome shotgun (WGS) entry which is preliminary data.</text>
</comment>
<accession>A0A9J6GAJ1</accession>
<dbReference type="EMBL" id="JABSTR010000006">
    <property type="protein sequence ID" value="KAH9372490.1"/>
    <property type="molecule type" value="Genomic_DNA"/>
</dbReference>
<organism evidence="2 3">
    <name type="scientific">Haemaphysalis longicornis</name>
    <name type="common">Bush tick</name>
    <dbReference type="NCBI Taxonomy" id="44386"/>
    <lineage>
        <taxon>Eukaryota</taxon>
        <taxon>Metazoa</taxon>
        <taxon>Ecdysozoa</taxon>
        <taxon>Arthropoda</taxon>
        <taxon>Chelicerata</taxon>
        <taxon>Arachnida</taxon>
        <taxon>Acari</taxon>
        <taxon>Parasitiformes</taxon>
        <taxon>Ixodida</taxon>
        <taxon>Ixodoidea</taxon>
        <taxon>Ixodidae</taxon>
        <taxon>Haemaphysalinae</taxon>
        <taxon>Haemaphysalis</taxon>
    </lineage>
</organism>
<dbReference type="Proteomes" id="UP000821853">
    <property type="component" value="Chromosome 4"/>
</dbReference>
<protein>
    <submittedName>
        <fullName evidence="2">Uncharacterized protein</fullName>
    </submittedName>
</protein>
<feature type="region of interest" description="Disordered" evidence="1">
    <location>
        <begin position="116"/>
        <end position="158"/>
    </location>
</feature>
<sequence length="158" mass="17472">MARVKALRRVFGKHKDARLMDAAKDPRRRALGVKVTNRDGKKLMAATVETADMDAAEKMAPALAATIGRKRVVVSTESRAACKDFKMKRISMAALNIFQKIEHPLKVNTTMTPGHESLAGHAGRRVPRTSFPGVPVGRRRPNRKHQKVQKHYGALLTG</sequence>
<evidence type="ECO:0000313" key="3">
    <source>
        <dbReference type="Proteomes" id="UP000821853"/>
    </source>
</evidence>
<evidence type="ECO:0000313" key="2">
    <source>
        <dbReference type="EMBL" id="KAH9372490.1"/>
    </source>
</evidence>
<evidence type="ECO:0000256" key="1">
    <source>
        <dbReference type="SAM" id="MobiDB-lite"/>
    </source>
</evidence>
<feature type="compositionally biased region" description="Basic residues" evidence="1">
    <location>
        <begin position="137"/>
        <end position="150"/>
    </location>
</feature>
<reference evidence="2 3" key="1">
    <citation type="journal article" date="2020" name="Cell">
        <title>Large-Scale Comparative Analyses of Tick Genomes Elucidate Their Genetic Diversity and Vector Capacities.</title>
        <authorList>
            <consortium name="Tick Genome and Microbiome Consortium (TIGMIC)"/>
            <person name="Jia N."/>
            <person name="Wang J."/>
            <person name="Shi W."/>
            <person name="Du L."/>
            <person name="Sun Y."/>
            <person name="Zhan W."/>
            <person name="Jiang J.F."/>
            <person name="Wang Q."/>
            <person name="Zhang B."/>
            <person name="Ji P."/>
            <person name="Bell-Sakyi L."/>
            <person name="Cui X.M."/>
            <person name="Yuan T.T."/>
            <person name="Jiang B.G."/>
            <person name="Yang W.F."/>
            <person name="Lam T.T."/>
            <person name="Chang Q.C."/>
            <person name="Ding S.J."/>
            <person name="Wang X.J."/>
            <person name="Zhu J.G."/>
            <person name="Ruan X.D."/>
            <person name="Zhao L."/>
            <person name="Wei J.T."/>
            <person name="Ye R.Z."/>
            <person name="Que T.C."/>
            <person name="Du C.H."/>
            <person name="Zhou Y.H."/>
            <person name="Cheng J.X."/>
            <person name="Dai P.F."/>
            <person name="Guo W.B."/>
            <person name="Han X.H."/>
            <person name="Huang E.J."/>
            <person name="Li L.F."/>
            <person name="Wei W."/>
            <person name="Gao Y.C."/>
            <person name="Liu J.Z."/>
            <person name="Shao H.Z."/>
            <person name="Wang X."/>
            <person name="Wang C.C."/>
            <person name="Yang T.C."/>
            <person name="Huo Q.B."/>
            <person name="Li W."/>
            <person name="Chen H.Y."/>
            <person name="Chen S.E."/>
            <person name="Zhou L.G."/>
            <person name="Ni X.B."/>
            <person name="Tian J.H."/>
            <person name="Sheng Y."/>
            <person name="Liu T."/>
            <person name="Pan Y.S."/>
            <person name="Xia L.Y."/>
            <person name="Li J."/>
            <person name="Zhao F."/>
            <person name="Cao W.C."/>
        </authorList>
    </citation>
    <scope>NUCLEOTIDE SEQUENCE [LARGE SCALE GENOMIC DNA]</scope>
    <source>
        <strain evidence="2">HaeL-2018</strain>
    </source>
</reference>
<dbReference type="AlphaFoldDB" id="A0A9J6GAJ1"/>
<dbReference type="VEuPathDB" id="VectorBase:HLOH_062914"/>
<proteinExistence type="predicted"/>
<name>A0A9J6GAJ1_HAELO</name>
<keyword evidence="3" id="KW-1185">Reference proteome</keyword>
<gene>
    <name evidence="2" type="ORF">HPB48_021791</name>
</gene>